<keyword evidence="1" id="KW-0479">Metal-binding</keyword>
<dbReference type="CDD" id="cd00158">
    <property type="entry name" value="RHOD"/>
    <property type="match status" value="2"/>
</dbReference>
<organism evidence="3 4">
    <name type="scientific">Halanaerobium saccharolyticum</name>
    <dbReference type="NCBI Taxonomy" id="43595"/>
    <lineage>
        <taxon>Bacteria</taxon>
        <taxon>Bacillati</taxon>
        <taxon>Bacillota</taxon>
        <taxon>Clostridia</taxon>
        <taxon>Halanaerobiales</taxon>
        <taxon>Halanaerobiaceae</taxon>
        <taxon>Halanaerobium</taxon>
    </lineage>
</organism>
<protein>
    <submittedName>
        <fullName evidence="3">Hydroxyacylglutathione hydrolase</fullName>
    </submittedName>
</protein>
<dbReference type="Gene3D" id="3.40.250.10">
    <property type="entry name" value="Rhodanese-like domain"/>
    <property type="match status" value="2"/>
</dbReference>
<evidence type="ECO:0000313" key="3">
    <source>
        <dbReference type="EMBL" id="TDQ06110.1"/>
    </source>
</evidence>
<dbReference type="GO" id="GO:0016787">
    <property type="term" value="F:hydrolase activity"/>
    <property type="evidence" value="ECO:0007669"/>
    <property type="project" value="UniProtKB-KW"/>
</dbReference>
<dbReference type="AlphaFoldDB" id="A0A4R6SR61"/>
<proteinExistence type="predicted"/>
<feature type="domain" description="Rhodanese" evidence="2">
    <location>
        <begin position="262"/>
        <end position="351"/>
    </location>
</feature>
<gene>
    <name evidence="3" type="ORF">C7957_101146</name>
</gene>
<dbReference type="InterPro" id="IPR044528">
    <property type="entry name" value="POD-like_MBL-fold"/>
</dbReference>
<dbReference type="InterPro" id="IPR036866">
    <property type="entry name" value="RibonucZ/Hydroxyglut_hydro"/>
</dbReference>
<dbReference type="SMART" id="SM00849">
    <property type="entry name" value="Lactamase_B"/>
    <property type="match status" value="1"/>
</dbReference>
<dbReference type="SUPFAM" id="SSF52821">
    <property type="entry name" value="Rhodanese/Cell cycle control phosphatase"/>
    <property type="match status" value="2"/>
</dbReference>
<dbReference type="GO" id="GO:0006749">
    <property type="term" value="P:glutathione metabolic process"/>
    <property type="evidence" value="ECO:0007669"/>
    <property type="project" value="InterPro"/>
</dbReference>
<name>A0A4R6SR61_9FIRM</name>
<accession>A0A4R6SR61</accession>
<dbReference type="InterPro" id="IPR001279">
    <property type="entry name" value="Metallo-B-lactamas"/>
</dbReference>
<dbReference type="PROSITE" id="PS50206">
    <property type="entry name" value="RHODANESE_3"/>
    <property type="match status" value="2"/>
</dbReference>
<dbReference type="Pfam" id="PF00581">
    <property type="entry name" value="Rhodanese"/>
    <property type="match status" value="2"/>
</dbReference>
<keyword evidence="3" id="KW-0378">Hydrolase</keyword>
<dbReference type="SMART" id="SM00450">
    <property type="entry name" value="RHOD"/>
    <property type="match status" value="2"/>
</dbReference>
<dbReference type="Gene3D" id="3.60.15.10">
    <property type="entry name" value="Ribonuclease Z/Hydroxyacylglutathione hydrolase-like"/>
    <property type="match status" value="1"/>
</dbReference>
<dbReference type="EMBL" id="SNXX01000001">
    <property type="protein sequence ID" value="TDQ06110.1"/>
    <property type="molecule type" value="Genomic_DNA"/>
</dbReference>
<evidence type="ECO:0000259" key="2">
    <source>
        <dbReference type="PROSITE" id="PS50206"/>
    </source>
</evidence>
<evidence type="ECO:0000256" key="1">
    <source>
        <dbReference type="ARBA" id="ARBA00022723"/>
    </source>
</evidence>
<dbReference type="InterPro" id="IPR036873">
    <property type="entry name" value="Rhodanese-like_dom_sf"/>
</dbReference>
<dbReference type="GO" id="GO:0050313">
    <property type="term" value="F:sulfur dioxygenase activity"/>
    <property type="evidence" value="ECO:0007669"/>
    <property type="project" value="InterPro"/>
</dbReference>
<dbReference type="InterPro" id="IPR001763">
    <property type="entry name" value="Rhodanese-like_dom"/>
</dbReference>
<dbReference type="SUPFAM" id="SSF56281">
    <property type="entry name" value="Metallo-hydrolase/oxidoreductase"/>
    <property type="match status" value="1"/>
</dbReference>
<dbReference type="CDD" id="cd07724">
    <property type="entry name" value="POD-like_MBL-fold"/>
    <property type="match status" value="1"/>
</dbReference>
<comment type="caution">
    <text evidence="3">The sequence shown here is derived from an EMBL/GenBank/DDBJ whole genome shotgun (WGS) entry which is preliminary data.</text>
</comment>
<reference evidence="3 4" key="1">
    <citation type="submission" date="2019-03" db="EMBL/GenBank/DDBJ databases">
        <title>Subsurface microbial communities from deep shales in Ohio and West Virginia, USA.</title>
        <authorList>
            <person name="Wrighton K."/>
        </authorList>
    </citation>
    <scope>NUCLEOTIDE SEQUENCE [LARGE SCALE GENOMIC DNA]</scope>
    <source>
        <strain evidence="3 4">MSL 7</strain>
    </source>
</reference>
<dbReference type="GO" id="GO:0046872">
    <property type="term" value="F:metal ion binding"/>
    <property type="evidence" value="ECO:0007669"/>
    <property type="project" value="UniProtKB-KW"/>
</dbReference>
<dbReference type="InterPro" id="IPR051682">
    <property type="entry name" value="Mito_Persulfide_Diox"/>
</dbReference>
<dbReference type="Proteomes" id="UP000295176">
    <property type="component" value="Unassembled WGS sequence"/>
</dbReference>
<sequence length="456" mass="50913">MLFEKIKSPGLAHISYLIGDKNEALVIDPRRDIDIYLEKAVEKGYKITKVLETHRNEDYIIGSNELNVKTGAEILHADQMLDYQYGNPVQDGQEFKVGSLKIKALHTPGHTPGSMSYVLYGYEGDPWMVFTGDALFAGDVGRIDFLGEENLEKTGSWLYDSIFNKILPLGDEVILCPAHGAGSVCASAIAEREWTTLGIERKLNPKLQVENEEEFIELAAEMLEYPPYFKDMEESNLTGRELLANYEKPAALTAAEFAEAAEEDDTYILDVRTEVSYASAHIPGSVSIPLQILPSFVGWFIPTGANILLVTDKEYPKEAVQHLYRTGYDNILGYLSGGIISWHMAGKTSDSINTVTVDKLCTLLDTEPEDWFILDIRSDDELETEGEIQNAKHIHLTQLSENYDKLPRDKPIYIFCGSGLRSILVASLMKNKGFINQRVVLGGLEAWNSTTCPVIE</sequence>
<dbReference type="PANTHER" id="PTHR43084">
    <property type="entry name" value="PERSULFIDE DIOXYGENASE ETHE1"/>
    <property type="match status" value="1"/>
</dbReference>
<evidence type="ECO:0000313" key="4">
    <source>
        <dbReference type="Proteomes" id="UP000295176"/>
    </source>
</evidence>
<feature type="domain" description="Rhodanese" evidence="2">
    <location>
        <begin position="367"/>
        <end position="453"/>
    </location>
</feature>
<dbReference type="GO" id="GO:0070813">
    <property type="term" value="P:hydrogen sulfide metabolic process"/>
    <property type="evidence" value="ECO:0007669"/>
    <property type="project" value="TreeGrafter"/>
</dbReference>
<dbReference type="PANTHER" id="PTHR43084:SF1">
    <property type="entry name" value="PERSULFIDE DIOXYGENASE ETHE1, MITOCHONDRIAL"/>
    <property type="match status" value="1"/>
</dbReference>
<dbReference type="RefSeq" id="WP_133529490.1">
    <property type="nucleotide sequence ID" value="NZ_SNXX01000001.1"/>
</dbReference>
<dbReference type="Pfam" id="PF00753">
    <property type="entry name" value="Lactamase_B"/>
    <property type="match status" value="1"/>
</dbReference>